<name>A0A1Y3Y2T3_9ACTN</name>
<feature type="binding site" evidence="3">
    <location>
        <position position="86"/>
    </location>
    <ligand>
        <name>Zn(2+)</name>
        <dbReference type="ChEBI" id="CHEBI:29105"/>
        <label>1</label>
        <note>catalytic</note>
    </ligand>
</feature>
<dbReference type="InterPro" id="IPR000771">
    <property type="entry name" value="FBA_II"/>
</dbReference>
<dbReference type="SUPFAM" id="SSF51569">
    <property type="entry name" value="Aldolase"/>
    <property type="match status" value="1"/>
</dbReference>
<feature type="binding site" evidence="3">
    <location>
        <position position="176"/>
    </location>
    <ligand>
        <name>Zn(2+)</name>
        <dbReference type="ChEBI" id="CHEBI:29105"/>
        <label>1</label>
        <note>catalytic</note>
    </ligand>
</feature>
<evidence type="ECO:0000256" key="2">
    <source>
        <dbReference type="PIRSR" id="PIRSR001359-2"/>
    </source>
</evidence>
<dbReference type="RefSeq" id="WP_019239102.1">
    <property type="nucleotide sequence ID" value="NZ_CABKRW010000077.1"/>
</dbReference>
<comment type="caution">
    <text evidence="4">The sequence shown here is derived from an EMBL/GenBank/DDBJ whole genome shotgun (WGS) entry which is preliminary data.</text>
</comment>
<reference evidence="5" key="1">
    <citation type="submission" date="2017-04" db="EMBL/GenBank/DDBJ databases">
        <title>Function of individual gut microbiota members based on whole genome sequencing of pure cultures obtained from chicken caecum.</title>
        <authorList>
            <person name="Medvecky M."/>
            <person name="Cejkova D."/>
            <person name="Polansky O."/>
            <person name="Karasova D."/>
            <person name="Kubasova T."/>
            <person name="Cizek A."/>
            <person name="Rychlik I."/>
        </authorList>
    </citation>
    <scope>NUCLEOTIDE SEQUENCE [LARGE SCALE GENOMIC DNA]</scope>
    <source>
        <strain evidence="5">An5</strain>
    </source>
</reference>
<dbReference type="GO" id="GO:0005829">
    <property type="term" value="C:cytosol"/>
    <property type="evidence" value="ECO:0007669"/>
    <property type="project" value="TreeGrafter"/>
</dbReference>
<evidence type="ECO:0008006" key="6">
    <source>
        <dbReference type="Google" id="ProtNLM"/>
    </source>
</evidence>
<keyword evidence="3" id="KW-0862">Zinc</keyword>
<feature type="binding site" evidence="3">
    <location>
        <position position="107"/>
    </location>
    <ligand>
        <name>Zn(2+)</name>
        <dbReference type="ChEBI" id="CHEBI:29105"/>
        <label>2</label>
    </ligand>
</feature>
<keyword evidence="3" id="KW-0479">Metal-binding</keyword>
<feature type="binding site" evidence="2">
    <location>
        <position position="177"/>
    </location>
    <ligand>
        <name>dihydroxyacetone phosphate</name>
        <dbReference type="ChEBI" id="CHEBI:57642"/>
    </ligand>
</feature>
<keyword evidence="5" id="KW-1185">Reference proteome</keyword>
<dbReference type="Gene3D" id="3.20.20.70">
    <property type="entry name" value="Aldolase class I"/>
    <property type="match status" value="1"/>
</dbReference>
<feature type="binding site" evidence="3">
    <location>
        <position position="137"/>
    </location>
    <ligand>
        <name>Zn(2+)</name>
        <dbReference type="ChEBI" id="CHEBI:29105"/>
        <label>2</label>
    </ligand>
</feature>
<dbReference type="InterPro" id="IPR050246">
    <property type="entry name" value="Class_II_FBP_aldolase"/>
</dbReference>
<dbReference type="GO" id="GO:0008270">
    <property type="term" value="F:zinc ion binding"/>
    <property type="evidence" value="ECO:0007669"/>
    <property type="project" value="InterPro"/>
</dbReference>
<feature type="binding site" evidence="3">
    <location>
        <position position="205"/>
    </location>
    <ligand>
        <name>Zn(2+)</name>
        <dbReference type="ChEBI" id="CHEBI:29105"/>
        <label>1</label>
        <note>catalytic</note>
    </ligand>
</feature>
<sequence length="281" mass="29947">MDMPKRDEIVEIFSKAISGGYAIPHINHSDYGDLIAIAEAGREAQTPIIAAGTMMTTSAMGFDKISAIAHILASEGETPFILHCDHCPDPVLCKQAVDAGYNSVMIDASDKPLDENIAIVKDVVEYAHACGVFVEAEVGHVAHGDGASWDANVDEAVKLIEATGADALAVAIGSEHGFYKEPPKLNYDLLKQVSQALPSVPLVLHGGSGIPADDVRRAVRDGIRKVNVGTDVRCTYVAGLRDAIAEMGIERHTQDIIAFAQARAKEKIFDVIEMCGSRGKA</sequence>
<dbReference type="EMBL" id="NFIE01000001">
    <property type="protein sequence ID" value="OUN89787.1"/>
    <property type="molecule type" value="Genomic_DNA"/>
</dbReference>
<feature type="binding site" evidence="2">
    <location>
        <begin position="227"/>
        <end position="230"/>
    </location>
    <ligand>
        <name>dihydroxyacetone phosphate</name>
        <dbReference type="ChEBI" id="CHEBI:57642"/>
    </ligand>
</feature>
<dbReference type="Pfam" id="PF01116">
    <property type="entry name" value="F_bP_aldolase"/>
    <property type="match status" value="1"/>
</dbReference>
<feature type="binding site" evidence="2">
    <location>
        <begin position="206"/>
        <end position="208"/>
    </location>
    <ligand>
        <name>dihydroxyacetone phosphate</name>
        <dbReference type="ChEBI" id="CHEBI:57642"/>
    </ligand>
</feature>
<proteinExistence type="predicted"/>
<dbReference type="NCBIfam" id="TIGR00167">
    <property type="entry name" value="cbbA"/>
    <property type="match status" value="1"/>
</dbReference>
<dbReference type="PANTHER" id="PTHR30304">
    <property type="entry name" value="D-TAGATOSE-1,6-BISPHOSPHATE ALDOLASE"/>
    <property type="match status" value="1"/>
</dbReference>
<dbReference type="AlphaFoldDB" id="A0A1Y3Y2T3"/>
<comment type="cofactor">
    <cofactor evidence="3">
        <name>Zn(2+)</name>
        <dbReference type="ChEBI" id="CHEBI:29105"/>
    </cofactor>
    <text evidence="3">Binds 2 Zn(2+) ions per subunit. One is catalytic and the other provides a structural contribution.</text>
</comment>
<gene>
    <name evidence="4" type="ORF">B5G02_00060</name>
</gene>
<accession>A0A1Y3Y2T3</accession>
<dbReference type="GO" id="GO:0009025">
    <property type="term" value="F:tagatose-bisphosphate aldolase activity"/>
    <property type="evidence" value="ECO:0007669"/>
    <property type="project" value="TreeGrafter"/>
</dbReference>
<feature type="active site" description="Proton donor" evidence="1">
    <location>
        <position position="85"/>
    </location>
</feature>
<dbReference type="PIRSF" id="PIRSF001359">
    <property type="entry name" value="F_bP_aldolase_II"/>
    <property type="match status" value="1"/>
</dbReference>
<organism evidence="4 5">
    <name type="scientific">[Collinsella] massiliensis</name>
    <dbReference type="NCBI Taxonomy" id="1232426"/>
    <lineage>
        <taxon>Bacteria</taxon>
        <taxon>Bacillati</taxon>
        <taxon>Actinomycetota</taxon>
        <taxon>Coriobacteriia</taxon>
        <taxon>Coriobacteriales</taxon>
        <taxon>Coriobacteriaceae</taxon>
        <taxon>Enorma</taxon>
    </lineage>
</organism>
<dbReference type="GO" id="GO:0005975">
    <property type="term" value="P:carbohydrate metabolic process"/>
    <property type="evidence" value="ECO:0007669"/>
    <property type="project" value="InterPro"/>
</dbReference>
<dbReference type="OrthoDB" id="9803995at2"/>
<evidence type="ECO:0000256" key="3">
    <source>
        <dbReference type="PIRSR" id="PIRSR001359-3"/>
    </source>
</evidence>
<dbReference type="PANTHER" id="PTHR30304:SF0">
    <property type="entry name" value="D-TAGATOSE-1,6-BISPHOSPHATE ALDOLASE SUBUNIT GATY-RELATED"/>
    <property type="match status" value="1"/>
</dbReference>
<evidence type="ECO:0000313" key="5">
    <source>
        <dbReference type="Proteomes" id="UP000195781"/>
    </source>
</evidence>
<evidence type="ECO:0000313" key="4">
    <source>
        <dbReference type="EMBL" id="OUN89787.1"/>
    </source>
</evidence>
<protein>
    <recommendedName>
        <fullName evidence="6">Fructose-bisphosphate aldolase</fullName>
    </recommendedName>
</protein>
<evidence type="ECO:0000256" key="1">
    <source>
        <dbReference type="PIRSR" id="PIRSR001359-1"/>
    </source>
</evidence>
<dbReference type="InterPro" id="IPR013785">
    <property type="entry name" value="Aldolase_TIM"/>
</dbReference>
<dbReference type="Proteomes" id="UP000195781">
    <property type="component" value="Unassembled WGS sequence"/>
</dbReference>